<dbReference type="InterPro" id="IPR011990">
    <property type="entry name" value="TPR-like_helical_dom_sf"/>
</dbReference>
<organism evidence="2 3">
    <name type="scientific">Carboxylicivirga linearis</name>
    <dbReference type="NCBI Taxonomy" id="1628157"/>
    <lineage>
        <taxon>Bacteria</taxon>
        <taxon>Pseudomonadati</taxon>
        <taxon>Bacteroidota</taxon>
        <taxon>Bacteroidia</taxon>
        <taxon>Marinilabiliales</taxon>
        <taxon>Marinilabiliaceae</taxon>
        <taxon>Carboxylicivirga</taxon>
    </lineage>
</organism>
<evidence type="ECO:0000313" key="3">
    <source>
        <dbReference type="Proteomes" id="UP000708576"/>
    </source>
</evidence>
<dbReference type="Pfam" id="PF13181">
    <property type="entry name" value="TPR_8"/>
    <property type="match status" value="1"/>
</dbReference>
<keyword evidence="3" id="KW-1185">Reference proteome</keyword>
<dbReference type="Pfam" id="PF07676">
    <property type="entry name" value="PD40"/>
    <property type="match status" value="1"/>
</dbReference>
<sequence>MKLSLIIALCLISLSVAGQSKDLDKANSYYNEFNYKRAIKEYKKLLKSGKNEYYSNLQIAKSYSKLGNSSKASEYYKKVIEYPEFDFNNYFLLARELQKEKQYEEAELYLEKFYLQSNSNNQYAFKDLKAFIEMQKKDSSRYKISHLGFNSQYDEFAPVLYEDKVVFSSNRPSSGITKNKDIRTGASFYNLYMIKETDKENSKYIEPFSVNLNSKFNDGPICFEDNLNTAYLTRNTQSVDGSVNVLNLFIAFKHGDKWSKKVQPINLFSGNYNMAHAFIDTEAELIYYSSDMPGGYGGMDLYVSRIKDGFLSKPVNLGPEINTIGNEVFPFLSSTGTLYFASDGLPGLGGYDLFLAKQKDGKFSKAFNMGYPVNTSSDDFSLYLDDTNSFGYFTSNRPGGNGGDDVYSLIISEPLEYCQIKGFVRNEAENAPLKDAWIDISSNKGSFKTRITADENGEFSYYLKKNTSYTILIRKKLYQNKIITITPQKMASSDEMNIEIILTEK</sequence>
<dbReference type="Gene3D" id="2.60.40.1120">
    <property type="entry name" value="Carboxypeptidase-like, regulatory domain"/>
    <property type="match status" value="1"/>
</dbReference>
<reference evidence="2 3" key="1">
    <citation type="journal article" date="2015" name="Int. J. Syst. Evol. Microbiol.">
        <title>Carboxylicivirga linearis sp. nov., isolated from a sea cucumber culture pond.</title>
        <authorList>
            <person name="Wang F.Q."/>
            <person name="Zhou Y.X."/>
            <person name="Lin X.Z."/>
            <person name="Chen G.J."/>
            <person name="Du Z.J."/>
        </authorList>
    </citation>
    <scope>NUCLEOTIDE SEQUENCE [LARGE SCALE GENOMIC DNA]</scope>
    <source>
        <strain evidence="2 3">FB218</strain>
    </source>
</reference>
<dbReference type="Gene3D" id="1.25.40.10">
    <property type="entry name" value="Tetratricopeptide repeat domain"/>
    <property type="match status" value="1"/>
</dbReference>
<comment type="caution">
    <text evidence="2">The sequence shown here is derived from an EMBL/GenBank/DDBJ whole genome shotgun (WGS) entry which is preliminary data.</text>
</comment>
<accession>A0ABS5JST0</accession>
<dbReference type="Proteomes" id="UP000708576">
    <property type="component" value="Unassembled WGS sequence"/>
</dbReference>
<name>A0ABS5JST0_9BACT</name>
<dbReference type="SUPFAM" id="SSF49464">
    <property type="entry name" value="Carboxypeptidase regulatory domain-like"/>
    <property type="match status" value="1"/>
</dbReference>
<keyword evidence="1" id="KW-0732">Signal</keyword>
<feature type="chain" id="PRO_5045521351" evidence="1">
    <location>
        <begin position="21"/>
        <end position="505"/>
    </location>
</feature>
<dbReference type="SUPFAM" id="SSF82171">
    <property type="entry name" value="DPP6 N-terminal domain-like"/>
    <property type="match status" value="1"/>
</dbReference>
<dbReference type="SUPFAM" id="SSF48452">
    <property type="entry name" value="TPR-like"/>
    <property type="match status" value="1"/>
</dbReference>
<dbReference type="EMBL" id="JAGUCO010000003">
    <property type="protein sequence ID" value="MBS2097971.1"/>
    <property type="molecule type" value="Genomic_DNA"/>
</dbReference>
<evidence type="ECO:0000256" key="1">
    <source>
        <dbReference type="SAM" id="SignalP"/>
    </source>
</evidence>
<dbReference type="InterPro" id="IPR019734">
    <property type="entry name" value="TPR_rpt"/>
</dbReference>
<gene>
    <name evidence="2" type="ORF">KEM10_06730</name>
</gene>
<evidence type="ECO:0000313" key="2">
    <source>
        <dbReference type="EMBL" id="MBS2097971.1"/>
    </source>
</evidence>
<feature type="signal peptide" evidence="1">
    <location>
        <begin position="1"/>
        <end position="20"/>
    </location>
</feature>
<dbReference type="RefSeq" id="WP_212215133.1">
    <property type="nucleotide sequence ID" value="NZ_JAGUCO010000003.1"/>
</dbReference>
<dbReference type="InterPro" id="IPR008969">
    <property type="entry name" value="CarboxyPept-like_regulatory"/>
</dbReference>
<dbReference type="InterPro" id="IPR011659">
    <property type="entry name" value="WD40"/>
</dbReference>
<proteinExistence type="predicted"/>
<protein>
    <submittedName>
        <fullName evidence="2">PD40 domain-containing protein</fullName>
    </submittedName>
</protein>